<feature type="region of interest" description="Disordered" evidence="1">
    <location>
        <begin position="533"/>
        <end position="553"/>
    </location>
</feature>
<feature type="transmembrane region" description="Helical" evidence="2">
    <location>
        <begin position="213"/>
        <end position="236"/>
    </location>
</feature>
<organism evidence="3 4">
    <name type="scientific">Planctobacterium marinum</name>
    <dbReference type="NCBI Taxonomy" id="1631968"/>
    <lineage>
        <taxon>Bacteria</taxon>
        <taxon>Pseudomonadati</taxon>
        <taxon>Pseudomonadota</taxon>
        <taxon>Gammaproteobacteria</taxon>
        <taxon>Alteromonadales</taxon>
        <taxon>Alteromonadaceae</taxon>
        <taxon>Planctobacterium</taxon>
    </lineage>
</organism>
<dbReference type="Gene3D" id="3.30.70.1070">
    <property type="entry name" value="Sporulation related repeat"/>
    <property type="match status" value="1"/>
</dbReference>
<sequence>MQHSTLLTEYTDISQRLEYLVAHSSQMVFVTGEDVAVQQGFVEAFLGQQSQRANVAFINARRGKNSHYYLQQLCEQLQIRLTRGHSLVQAFAARADKSEPILIAITAAENIPEDVLRELWDLVLQNRFARNGEQINILMFGEHYWAEDVKSWLPTNNNDKPVLLTTQTLEYDEETEIEGDLDELIANRRALFQERMKSRANSPVMRQSPLKIWWVKLALALVFLASFSSLLIWQYFDVTSAAVKEFTQFLFQSKSASEITRQPAELELEAEPERTESLDNQRVAMNFSDAMERIENSNQSQNSAIESTLESDINVATFSKQSADSPTSEFIADISAEQLKQLRDTGTISSTSTNNVTDTESAIEAPAELVTNGISTDISALAQDSTLNQNGAVAQDEALSASVMDALATLEVMTSRVTTTQVGTAEQPQAVASDPVVLNATNEQNTTQDSIDQASQSEQDLVTDIVEPQNVTPGTSGTGTPTNTPVTSDNRNAQQPLSLDTRRGEVNDYPVEDIVAQPEVTPDTVTQALETQLNLPSGNNSGSDTVTATTDSALPGEQTTSYQYHEPLLLELPQNSFVLQISGISSESLLQEYLVDNRLLNDVWVYKTRRYGGDWFVVVHNQNYTSLDAARAAAQNFSAQFPGTEPFAKNLTQVRNEIASVN</sequence>
<dbReference type="KEGG" id="pmaw:MACH26_37350"/>
<proteinExistence type="predicted"/>
<dbReference type="AlphaFoldDB" id="A0AA48HN04"/>
<dbReference type="InterPro" id="IPR036680">
    <property type="entry name" value="SPOR-like_sf"/>
</dbReference>
<keyword evidence="4" id="KW-1185">Reference proteome</keyword>
<dbReference type="Proteomes" id="UP001333710">
    <property type="component" value="Chromosome"/>
</dbReference>
<keyword evidence="2" id="KW-1133">Transmembrane helix</keyword>
<feature type="region of interest" description="Disordered" evidence="1">
    <location>
        <begin position="468"/>
        <end position="504"/>
    </location>
</feature>
<evidence type="ECO:0008006" key="5">
    <source>
        <dbReference type="Google" id="ProtNLM"/>
    </source>
</evidence>
<evidence type="ECO:0000256" key="2">
    <source>
        <dbReference type="SAM" id="Phobius"/>
    </source>
</evidence>
<evidence type="ECO:0000313" key="3">
    <source>
        <dbReference type="EMBL" id="BDX08214.1"/>
    </source>
</evidence>
<dbReference type="GO" id="GO:0042834">
    <property type="term" value="F:peptidoglycan binding"/>
    <property type="evidence" value="ECO:0007669"/>
    <property type="project" value="InterPro"/>
</dbReference>
<dbReference type="EMBL" id="AP027272">
    <property type="protein sequence ID" value="BDX08214.1"/>
    <property type="molecule type" value="Genomic_DNA"/>
</dbReference>
<protein>
    <recommendedName>
        <fullName evidence="5">Cell division protein DamX</fullName>
    </recommendedName>
</protein>
<accession>A0AA48HN04</accession>
<feature type="compositionally biased region" description="Polar residues" evidence="1">
    <location>
        <begin position="489"/>
        <end position="498"/>
    </location>
</feature>
<keyword evidence="2" id="KW-0472">Membrane</keyword>
<keyword evidence="2" id="KW-0812">Transmembrane</keyword>
<name>A0AA48HN04_9ALTE</name>
<dbReference type="RefSeq" id="WP_338294291.1">
    <property type="nucleotide sequence ID" value="NZ_AP027272.1"/>
</dbReference>
<gene>
    <name evidence="3" type="ORF">MACH26_37350</name>
</gene>
<evidence type="ECO:0000256" key="1">
    <source>
        <dbReference type="SAM" id="MobiDB-lite"/>
    </source>
</evidence>
<feature type="compositionally biased region" description="Low complexity" evidence="1">
    <location>
        <begin position="470"/>
        <end position="488"/>
    </location>
</feature>
<evidence type="ECO:0000313" key="4">
    <source>
        <dbReference type="Proteomes" id="UP001333710"/>
    </source>
</evidence>
<reference evidence="3" key="1">
    <citation type="submission" date="2023-01" db="EMBL/GenBank/DDBJ databases">
        <title>Complete genome sequence of Planctobacterium marinum strain Dej080120_11.</title>
        <authorList>
            <person name="Ueki S."/>
            <person name="Maruyama F."/>
        </authorList>
    </citation>
    <scope>NUCLEOTIDE SEQUENCE</scope>
    <source>
        <strain evidence="3">Dej080120_11</strain>
    </source>
</reference>